<reference evidence="3" key="1">
    <citation type="submission" date="2011-11" db="EMBL/GenBank/DDBJ databases">
        <title>Complete sequence of Paenibacillus terrae HPL-003.</title>
        <authorList>
            <person name="Shin S.H."/>
            <person name="Kim S."/>
            <person name="Kim J.Y."/>
        </authorList>
    </citation>
    <scope>NUCLEOTIDE SEQUENCE [LARGE SCALE GENOMIC DNA]</scope>
    <source>
        <strain evidence="3">HPL-003</strain>
    </source>
</reference>
<dbReference type="eggNOG" id="COG2801">
    <property type="taxonomic scope" value="Bacteria"/>
</dbReference>
<dbReference type="SUPFAM" id="SSF53098">
    <property type="entry name" value="Ribonuclease H-like"/>
    <property type="match status" value="1"/>
</dbReference>
<gene>
    <name evidence="2" type="ordered locus">HPL003_06660</name>
</gene>
<organism evidence="2 3">
    <name type="scientific">Paenibacillus terrae (strain HPL-003)</name>
    <dbReference type="NCBI Taxonomy" id="985665"/>
    <lineage>
        <taxon>Bacteria</taxon>
        <taxon>Bacillati</taxon>
        <taxon>Bacillota</taxon>
        <taxon>Bacilli</taxon>
        <taxon>Bacillales</taxon>
        <taxon>Paenibacillaceae</taxon>
        <taxon>Paenibacillus</taxon>
    </lineage>
</organism>
<name>G7W3K8_PAETH</name>
<evidence type="ECO:0000313" key="3">
    <source>
        <dbReference type="Proteomes" id="UP000005876"/>
    </source>
</evidence>
<dbReference type="Gene3D" id="3.30.420.10">
    <property type="entry name" value="Ribonuclease H-like superfamily/Ribonuclease H"/>
    <property type="match status" value="1"/>
</dbReference>
<dbReference type="InterPro" id="IPR036397">
    <property type="entry name" value="RNaseH_sf"/>
</dbReference>
<dbReference type="RefSeq" id="WP_014278844.1">
    <property type="nucleotide sequence ID" value="NC_016641.1"/>
</dbReference>
<dbReference type="EMBL" id="CP003107">
    <property type="protein sequence ID" value="AET58095.1"/>
    <property type="molecule type" value="Genomic_DNA"/>
</dbReference>
<dbReference type="KEGG" id="pta:HPL003_06660"/>
<protein>
    <submittedName>
        <fullName evidence="2">Transposase orfB for insertion sequence element IS3 family protein</fullName>
    </submittedName>
</protein>
<dbReference type="PANTHER" id="PTHR46889">
    <property type="entry name" value="TRANSPOSASE INSF FOR INSERTION SEQUENCE IS3B-RELATED"/>
    <property type="match status" value="1"/>
</dbReference>
<dbReference type="InterPro" id="IPR050900">
    <property type="entry name" value="Transposase_IS3/IS150/IS904"/>
</dbReference>
<accession>G7W3K8</accession>
<reference evidence="2 3" key="3">
    <citation type="journal article" date="2012" name="J. Bacteriol.">
        <title>Genome Sequence of Paenibacillus terrae HPL-003, a Xylanase-Producing Bacterium Isolated from Soil Found in Forest Residue.</title>
        <authorList>
            <person name="Shin S.H."/>
            <person name="Kim S."/>
            <person name="Kim J.Y."/>
            <person name="Song H.Y."/>
            <person name="Cho S.J."/>
            <person name="Kim D.R."/>
            <person name="Lee K.I."/>
            <person name="Lim H.K."/>
            <person name="Park N.J."/>
            <person name="Hwang I.T."/>
            <person name="Yang K.S."/>
        </authorList>
    </citation>
    <scope>NUCLEOTIDE SEQUENCE [LARGE SCALE GENOMIC DNA]</scope>
    <source>
        <strain evidence="2 3">HPL-003</strain>
    </source>
</reference>
<feature type="domain" description="Integrase catalytic" evidence="1">
    <location>
        <begin position="1"/>
        <end position="106"/>
    </location>
</feature>
<sequence length="191" mass="22361">MAKKWPIDITQYRVGEKWLYLSAVKDLLNNEIIAYQMSTRNDNEWVLQTFKQAWTKLKDVTGLIVHSNQGFQYTSHAYHDMLPKVVAQINMSRRGNCYDNASMESFSSHCRWFTSLRYEPTACFPIIFAAKQGFYESMPNTEDRWKSLMVERELIGYEYGYEETYAERIGRIRGILEADHEGPEKDGGELD</sequence>
<proteinExistence type="predicted"/>
<dbReference type="InterPro" id="IPR012337">
    <property type="entry name" value="RNaseH-like_sf"/>
</dbReference>
<dbReference type="Pfam" id="PF00665">
    <property type="entry name" value="rve"/>
    <property type="match status" value="1"/>
</dbReference>
<dbReference type="HOGENOM" id="CLU_1420239_0_0_9"/>
<dbReference type="PROSITE" id="PS50994">
    <property type="entry name" value="INTEGRASE"/>
    <property type="match status" value="1"/>
</dbReference>
<dbReference type="Proteomes" id="UP000005876">
    <property type="component" value="Chromosome"/>
</dbReference>
<dbReference type="OrthoDB" id="9781005at2"/>
<evidence type="ECO:0000313" key="2">
    <source>
        <dbReference type="EMBL" id="AET58095.1"/>
    </source>
</evidence>
<dbReference type="PANTHER" id="PTHR46889:SF4">
    <property type="entry name" value="TRANSPOSASE INSO FOR INSERTION SEQUENCE ELEMENT IS911B-RELATED"/>
    <property type="match status" value="1"/>
</dbReference>
<dbReference type="InterPro" id="IPR001584">
    <property type="entry name" value="Integrase_cat-core"/>
</dbReference>
<dbReference type="STRING" id="985665.HPL003_06660"/>
<dbReference type="AlphaFoldDB" id="G7W3K8"/>
<dbReference type="GO" id="GO:0003676">
    <property type="term" value="F:nucleic acid binding"/>
    <property type="evidence" value="ECO:0007669"/>
    <property type="project" value="InterPro"/>
</dbReference>
<evidence type="ECO:0000259" key="1">
    <source>
        <dbReference type="PROSITE" id="PS50994"/>
    </source>
</evidence>
<reference key="2">
    <citation type="submission" date="2011-11" db="EMBL/GenBank/DDBJ databases">
        <authorList>
            <person name="Shin S.H."/>
            <person name="Kim S."/>
            <person name="Kim J.Y."/>
        </authorList>
    </citation>
    <scope>NUCLEOTIDE SEQUENCE</scope>
    <source>
        <strain>HPL-003</strain>
    </source>
</reference>
<dbReference type="GO" id="GO:0015074">
    <property type="term" value="P:DNA integration"/>
    <property type="evidence" value="ECO:0007669"/>
    <property type="project" value="InterPro"/>
</dbReference>